<dbReference type="EMBL" id="JACSPN010000046">
    <property type="protein sequence ID" value="MBE7702381.1"/>
    <property type="molecule type" value="Genomic_DNA"/>
</dbReference>
<dbReference type="RefSeq" id="WP_193721564.1">
    <property type="nucleotide sequence ID" value="NZ_JACSPN010000046.1"/>
</dbReference>
<protein>
    <submittedName>
        <fullName evidence="1">Uncharacterized protein</fullName>
    </submittedName>
</protein>
<evidence type="ECO:0000313" key="1">
    <source>
        <dbReference type="EMBL" id="MBE7702381.1"/>
    </source>
</evidence>
<gene>
    <name evidence="1" type="ORF">H9623_18980</name>
</gene>
<accession>A0A9D5UFZ9</accession>
<comment type="caution">
    <text evidence="1">The sequence shown here is derived from an EMBL/GenBank/DDBJ whole genome shotgun (WGS) entry which is preliminary data.</text>
</comment>
<proteinExistence type="predicted"/>
<organism evidence="1 2">
    <name type="scientific">Oerskovia douganii</name>
    <dbReference type="NCBI Taxonomy" id="2762210"/>
    <lineage>
        <taxon>Bacteria</taxon>
        <taxon>Bacillati</taxon>
        <taxon>Actinomycetota</taxon>
        <taxon>Actinomycetes</taxon>
        <taxon>Micrococcales</taxon>
        <taxon>Cellulomonadaceae</taxon>
        <taxon>Oerskovia</taxon>
    </lineage>
</organism>
<reference evidence="1 2" key="1">
    <citation type="submission" date="2020-08" db="EMBL/GenBank/DDBJ databases">
        <title>A Genomic Blueprint of the Chicken Gut Microbiome.</title>
        <authorList>
            <person name="Gilroy R."/>
            <person name="Ravi A."/>
            <person name="Getino M."/>
            <person name="Pursley I."/>
            <person name="Horton D.L."/>
            <person name="Alikhan N.-F."/>
            <person name="Baker D."/>
            <person name="Gharbi K."/>
            <person name="Hall N."/>
            <person name="Watson M."/>
            <person name="Adriaenssens E.M."/>
            <person name="Foster-Nyarko E."/>
            <person name="Jarju S."/>
            <person name="Secka A."/>
            <person name="Antonio M."/>
            <person name="Oren A."/>
            <person name="Chaudhuri R."/>
            <person name="La Ragione R.M."/>
            <person name="Hildebrand F."/>
            <person name="Pallen M.J."/>
        </authorList>
    </citation>
    <scope>NUCLEOTIDE SEQUENCE [LARGE SCALE GENOMIC DNA]</scope>
    <source>
        <strain evidence="1 2">Sa1BUA8</strain>
    </source>
</reference>
<name>A0A9D5UFZ9_9CELL</name>
<dbReference type="Proteomes" id="UP000822993">
    <property type="component" value="Unassembled WGS sequence"/>
</dbReference>
<evidence type="ECO:0000313" key="2">
    <source>
        <dbReference type="Proteomes" id="UP000822993"/>
    </source>
</evidence>
<keyword evidence="2" id="KW-1185">Reference proteome</keyword>
<sequence>MSDTREQAKNDHCARSSAPGAQAFIIGSATAGSSRDDLNSTVEPPLTRSKFDIGVAVPIAVGLANLELSPSSTTYEGTSTAFDGVRRAVASIAEISTPDEFRGTVAVLDWEGGAREVMLIDFHGGPANYQRLSQSGRMTTKLTDDGTSVALLRAMKFGGRAWPTLNQATWMDLFAMLEGADPEALLVEHGAIRTGTYSELLPGVTRYKDTIAVEVDGDDSAALLVAFAMTRVLPIMHDFGAPGGLEPLV</sequence>
<dbReference type="AlphaFoldDB" id="A0A9D5UFZ9"/>